<evidence type="ECO:0000313" key="2">
    <source>
        <dbReference type="EMBL" id="KEQ29054.1"/>
    </source>
</evidence>
<comment type="caution">
    <text evidence="2">The sequence shown here is derived from an EMBL/GenBank/DDBJ whole genome shotgun (WGS) entry which is preliminary data.</text>
</comment>
<keyword evidence="1" id="KW-0812">Transmembrane</keyword>
<evidence type="ECO:0000313" key="3">
    <source>
        <dbReference type="Proteomes" id="UP000028007"/>
    </source>
</evidence>
<protein>
    <recommendedName>
        <fullName evidence="4">ABC transporter permease</fullName>
    </recommendedName>
</protein>
<dbReference type="Pfam" id="PF12679">
    <property type="entry name" value="ABC2_membrane_2"/>
    <property type="match status" value="1"/>
</dbReference>
<gene>
    <name evidence="2" type="ORF">N180_19155</name>
</gene>
<dbReference type="PANTHER" id="PTHR43471">
    <property type="entry name" value="ABC TRANSPORTER PERMEASE"/>
    <property type="match status" value="1"/>
</dbReference>
<evidence type="ECO:0008006" key="4">
    <source>
        <dbReference type="Google" id="ProtNLM"/>
    </source>
</evidence>
<accession>A0A081PED1</accession>
<dbReference type="Pfam" id="PF12040">
    <property type="entry name" value="DUF3526"/>
    <property type="match status" value="1"/>
</dbReference>
<dbReference type="RefSeq" id="WP_037442871.1">
    <property type="nucleotide sequence ID" value="NZ_JNFF01000087.1"/>
</dbReference>
<reference evidence="2 3" key="1">
    <citation type="journal article" date="1992" name="Int. J. Syst. Bacteriol.">
        <title>Sphingobacterium antarcticus sp. nov. a Psychrotrophic Bacterium from the Soils of Schirmacher Oasis, Antarctica.</title>
        <authorList>
            <person name="Shivaji S."/>
            <person name="Ray M.K."/>
            <person name="Rao N.S."/>
            <person name="Saiserr L."/>
            <person name="Jagannadham M.V."/>
            <person name="Kumar G.S."/>
            <person name="Reddy G."/>
            <person name="Bhargava P.M."/>
        </authorList>
    </citation>
    <scope>NUCLEOTIDE SEQUENCE [LARGE SCALE GENOMIC DNA]</scope>
    <source>
        <strain evidence="2 3">4BY</strain>
    </source>
</reference>
<sequence>MKNSTYHLEFKLFFRGSSAWIGIAVLIITGLSGLYFGKSFIANQKVVIEKAAELQTKNTLNNIDHFGKDIGLVFFHNKFSVASVPEPWAAFANGQRDINPYLISVTMLALEGQLYDTDISNPVSMLFGNMDLSFVFIYLFPLVIIAFTYNLLSEQRESGIWSLLKSQTNQVTKVLWQKLLVRMAAIFGVAFLLLAVAIFYLQLPVDQTFFAVLSFIAIYLFFWFAISFFFISLGKNSNFNASALVAVWVLMCIVIPASLNLILTQRYAVPEALQNVINQREGYHEKWDMPKDVTMKPFFEHYPQLKKYPFPKDLTFSWYWYYGMQQMGDDQALESRAAVQKKLAERQYFTNIAALFFPAIQVQLGINELAGSDLTTHLGFQLAVRQYHEQIRLHFYPAIFQNQDISSTNINSIGLKNFEAVKVYGWHRLLSLLVITSMLTLIAMTNLKKINQLK</sequence>
<keyword evidence="1" id="KW-0472">Membrane</keyword>
<dbReference type="GO" id="GO:0005886">
    <property type="term" value="C:plasma membrane"/>
    <property type="evidence" value="ECO:0007669"/>
    <property type="project" value="UniProtKB-SubCell"/>
</dbReference>
<feature type="transmembrane region" description="Helical" evidence="1">
    <location>
        <begin position="243"/>
        <end position="263"/>
    </location>
</feature>
<dbReference type="InterPro" id="IPR021913">
    <property type="entry name" value="DUF3526"/>
</dbReference>
<keyword evidence="1" id="KW-1133">Transmembrane helix</keyword>
<dbReference type="OrthoDB" id="6016419at2"/>
<feature type="transmembrane region" description="Helical" evidence="1">
    <location>
        <begin position="426"/>
        <end position="447"/>
    </location>
</feature>
<dbReference type="AlphaFoldDB" id="A0A081PED1"/>
<organism evidence="2 3">
    <name type="scientific">Pedobacter antarcticus 4BY</name>
    <dbReference type="NCBI Taxonomy" id="1358423"/>
    <lineage>
        <taxon>Bacteria</taxon>
        <taxon>Pseudomonadati</taxon>
        <taxon>Bacteroidota</taxon>
        <taxon>Sphingobacteriia</taxon>
        <taxon>Sphingobacteriales</taxon>
        <taxon>Sphingobacteriaceae</taxon>
        <taxon>Pedobacter</taxon>
    </lineage>
</organism>
<feature type="transmembrane region" description="Helical" evidence="1">
    <location>
        <begin position="209"/>
        <end position="231"/>
    </location>
</feature>
<dbReference type="Proteomes" id="UP000028007">
    <property type="component" value="Unassembled WGS sequence"/>
</dbReference>
<dbReference type="EMBL" id="JNFF01000087">
    <property type="protein sequence ID" value="KEQ29054.1"/>
    <property type="molecule type" value="Genomic_DNA"/>
</dbReference>
<name>A0A081PED1_9SPHI</name>
<dbReference type="GO" id="GO:0140359">
    <property type="term" value="F:ABC-type transporter activity"/>
    <property type="evidence" value="ECO:0007669"/>
    <property type="project" value="InterPro"/>
</dbReference>
<evidence type="ECO:0000256" key="1">
    <source>
        <dbReference type="SAM" id="Phobius"/>
    </source>
</evidence>
<feature type="transmembrane region" description="Helical" evidence="1">
    <location>
        <begin position="132"/>
        <end position="152"/>
    </location>
</feature>
<dbReference type="eggNOG" id="COG1277">
    <property type="taxonomic scope" value="Bacteria"/>
</dbReference>
<proteinExistence type="predicted"/>
<keyword evidence="3" id="KW-1185">Reference proteome</keyword>
<feature type="transmembrane region" description="Helical" evidence="1">
    <location>
        <begin position="12"/>
        <end position="36"/>
    </location>
</feature>
<feature type="transmembrane region" description="Helical" evidence="1">
    <location>
        <begin position="179"/>
        <end position="203"/>
    </location>
</feature>